<reference evidence="2 3" key="1">
    <citation type="submission" date="2019-07" db="EMBL/GenBank/DDBJ databases">
        <title>Whole genome shotgun sequence of Rhizobium naphthalenivorans NBRC 107585.</title>
        <authorList>
            <person name="Hosoyama A."/>
            <person name="Uohara A."/>
            <person name="Ohji S."/>
            <person name="Ichikawa N."/>
        </authorList>
    </citation>
    <scope>NUCLEOTIDE SEQUENCE [LARGE SCALE GENOMIC DNA]</scope>
    <source>
        <strain evidence="2 3">NBRC 107585</strain>
    </source>
</reference>
<dbReference type="AlphaFoldDB" id="A0A512HN22"/>
<dbReference type="Pfam" id="PF05899">
    <property type="entry name" value="Cupin_3"/>
    <property type="match status" value="1"/>
</dbReference>
<evidence type="ECO:0000313" key="2">
    <source>
        <dbReference type="EMBL" id="GEO86842.1"/>
    </source>
</evidence>
<dbReference type="OrthoDB" id="9799053at2"/>
<protein>
    <submittedName>
        <fullName evidence="2">Cupin</fullName>
    </submittedName>
</protein>
<dbReference type="RefSeq" id="WP_147181723.1">
    <property type="nucleotide sequence ID" value="NZ_BJZP01000025.1"/>
</dbReference>
<dbReference type="Proteomes" id="UP000321717">
    <property type="component" value="Unassembled WGS sequence"/>
</dbReference>
<organism evidence="2 3">
    <name type="scientific">Ciceribacter naphthalenivorans</name>
    <dbReference type="NCBI Taxonomy" id="1118451"/>
    <lineage>
        <taxon>Bacteria</taxon>
        <taxon>Pseudomonadati</taxon>
        <taxon>Pseudomonadota</taxon>
        <taxon>Alphaproteobacteria</taxon>
        <taxon>Hyphomicrobiales</taxon>
        <taxon>Rhizobiaceae</taxon>
        <taxon>Ciceribacter</taxon>
    </lineage>
</organism>
<comment type="caution">
    <text evidence="2">The sequence shown here is derived from an EMBL/GenBank/DDBJ whole genome shotgun (WGS) entry which is preliminary data.</text>
</comment>
<gene>
    <name evidence="2" type="ORF">RNA01_37740</name>
</gene>
<dbReference type="SUPFAM" id="SSF51182">
    <property type="entry name" value="RmlC-like cupins"/>
    <property type="match status" value="1"/>
</dbReference>
<dbReference type="InterPro" id="IPR014710">
    <property type="entry name" value="RmlC-like_jellyroll"/>
</dbReference>
<accession>A0A512HN22</accession>
<dbReference type="InterPro" id="IPR008579">
    <property type="entry name" value="UGlyAH_Cupin_dom"/>
</dbReference>
<proteinExistence type="predicted"/>
<name>A0A512HN22_9HYPH</name>
<dbReference type="InterPro" id="IPR011051">
    <property type="entry name" value="RmlC_Cupin_sf"/>
</dbReference>
<evidence type="ECO:0000313" key="3">
    <source>
        <dbReference type="Proteomes" id="UP000321717"/>
    </source>
</evidence>
<feature type="domain" description="(S)-ureidoglycine aminohydrolase cupin" evidence="1">
    <location>
        <begin position="50"/>
        <end position="118"/>
    </location>
</feature>
<evidence type="ECO:0000259" key="1">
    <source>
        <dbReference type="Pfam" id="PF05899"/>
    </source>
</evidence>
<dbReference type="EMBL" id="BJZP01000025">
    <property type="protein sequence ID" value="GEO86842.1"/>
    <property type="molecule type" value="Genomic_DNA"/>
</dbReference>
<sequence>MQFAVENPKLVDHTTLEYKGKSDVPDAVRLSGNPSSESWSCEPLPGGKSVRYGLWMGEPGAIALAAYPNDEFFTVIDGRVQLENRDGSILDVRSGETCLIRRNWAGVWRTVEKTHKVFVVIVPDDQG</sequence>
<keyword evidence="3" id="KW-1185">Reference proteome</keyword>
<dbReference type="Gene3D" id="2.60.120.10">
    <property type="entry name" value="Jelly Rolls"/>
    <property type="match status" value="1"/>
</dbReference>